<feature type="compositionally biased region" description="Low complexity" evidence="1">
    <location>
        <begin position="484"/>
        <end position="500"/>
    </location>
</feature>
<feature type="compositionally biased region" description="Low complexity" evidence="1">
    <location>
        <begin position="143"/>
        <end position="152"/>
    </location>
</feature>
<dbReference type="InParanoid" id="A0A6P8Z757"/>
<sequence>MTSFSVIKFKDETNGRITSTDSVKLPETNQRYLPKSSKDLPEGDVKVKWQKSFGSGSFSDGYFEAELLALAGSVKTAEAKAAELGIKLYPGVLSLPSSSSDSKPTRHKRRDIRKSESMNEESSNSVSMSERPPSNSYPDFKSKPMSSSRSKSTGNDKKSNPKKRLSSGPKDSESGASIKKKRLKLSQTALERTSAQCNLAVSTNPLLQKGDVVDDKSDTSNSEVNSPSETQGSPNPQENPPGTEVEVNTKVENDCGGDGQEIKPEKDAAEPLSEDELDQTVKLNSSIEDMSSASSSSEESDSASDSGSGEDEVARLSSEKEKLEEELSETKKILSQTKRDLTLANNLRVAHRKKQGELEEKLEAQMKQIESLQQKNLNLQDLLSSKFDLRQGRSDKSERVRSSKRSSAETKTHHSSKENSAVKGRKHLHFSTPTKEMSSNFFDREDGATPKYSPFKSPPSSTQKHVGDYSSPKEPKFSDDSAPKKSPASSTKSSRSEYSSPQKPSQLDAACKESPASSSCNDSSSQKKPKKKKYHDDMTNDVVLAVSDLVLKHLKGTHELQADGQGYVDFGSGIKIEKEPLERILKDSKGDISKLSKELAALTWSLPQRQRRSLTGGKNNRFPDAPAKKAATPCKVNTCLGIVKAHLLNQGDREGTGMAANLKACRKAIGDKFSQDGSQAKRRDE</sequence>
<dbReference type="Gene3D" id="1.10.10.2590">
    <property type="entry name" value="BEN domain"/>
    <property type="match status" value="1"/>
</dbReference>
<organism evidence="3">
    <name type="scientific">Thrips palmi</name>
    <name type="common">Melon thrips</name>
    <dbReference type="NCBI Taxonomy" id="161013"/>
    <lineage>
        <taxon>Eukaryota</taxon>
        <taxon>Metazoa</taxon>
        <taxon>Ecdysozoa</taxon>
        <taxon>Arthropoda</taxon>
        <taxon>Hexapoda</taxon>
        <taxon>Insecta</taxon>
        <taxon>Pterygota</taxon>
        <taxon>Neoptera</taxon>
        <taxon>Paraneoptera</taxon>
        <taxon>Thysanoptera</taxon>
        <taxon>Terebrantia</taxon>
        <taxon>Thripoidea</taxon>
        <taxon>Thripidae</taxon>
        <taxon>Thrips</taxon>
    </lineage>
</organism>
<feature type="compositionally biased region" description="Low complexity" evidence="1">
    <location>
        <begin position="93"/>
        <end position="102"/>
    </location>
</feature>
<reference evidence="3" key="1">
    <citation type="submission" date="2025-08" db="UniProtKB">
        <authorList>
            <consortium name="RefSeq"/>
        </authorList>
    </citation>
    <scope>IDENTIFICATION</scope>
    <source>
        <tissue evidence="3">Total insect</tissue>
    </source>
</reference>
<name>A0A6P8Z757_THRPL</name>
<feature type="compositionally biased region" description="Low complexity" evidence="1">
    <location>
        <begin position="120"/>
        <end position="130"/>
    </location>
</feature>
<feature type="compositionally biased region" description="Basic and acidic residues" evidence="1">
    <location>
        <begin position="465"/>
        <end position="483"/>
    </location>
</feature>
<proteinExistence type="predicted"/>
<dbReference type="Proteomes" id="UP000515158">
    <property type="component" value="Unplaced"/>
</dbReference>
<feature type="compositionally biased region" description="Polar residues" evidence="1">
    <location>
        <begin position="431"/>
        <end position="441"/>
    </location>
</feature>
<evidence type="ECO:0000313" key="2">
    <source>
        <dbReference type="Proteomes" id="UP000515158"/>
    </source>
</evidence>
<dbReference type="OrthoDB" id="10689933at2759"/>
<feature type="compositionally biased region" description="Basic and acidic residues" evidence="1">
    <location>
        <begin position="260"/>
        <end position="269"/>
    </location>
</feature>
<dbReference type="KEGG" id="tpal:117648063"/>
<feature type="compositionally biased region" description="Low complexity" evidence="1">
    <location>
        <begin position="285"/>
        <end position="307"/>
    </location>
</feature>
<feature type="compositionally biased region" description="Low complexity" evidence="1">
    <location>
        <begin position="450"/>
        <end position="461"/>
    </location>
</feature>
<feature type="compositionally biased region" description="Polar residues" evidence="1">
    <location>
        <begin position="185"/>
        <end position="206"/>
    </location>
</feature>
<feature type="compositionally biased region" description="Basic and acidic residues" evidence="1">
    <location>
        <begin position="387"/>
        <end position="417"/>
    </location>
</feature>
<feature type="region of interest" description="Disordered" evidence="1">
    <location>
        <begin position="385"/>
        <end position="536"/>
    </location>
</feature>
<dbReference type="RefSeq" id="XP_034246120.1">
    <property type="nucleotide sequence ID" value="XM_034390229.1"/>
</dbReference>
<feature type="compositionally biased region" description="Polar residues" evidence="1">
    <location>
        <begin position="219"/>
        <end position="236"/>
    </location>
</feature>
<accession>A0A6P8Z757</accession>
<feature type="compositionally biased region" description="Basic and acidic residues" evidence="1">
    <location>
        <begin position="312"/>
        <end position="341"/>
    </location>
</feature>
<protein>
    <submittedName>
        <fullName evidence="3">Serine-rich adhesin for platelets-like</fullName>
    </submittedName>
</protein>
<dbReference type="GeneID" id="117648063"/>
<feature type="region of interest" description="Disordered" evidence="1">
    <location>
        <begin position="92"/>
        <end position="356"/>
    </location>
</feature>
<evidence type="ECO:0000313" key="3">
    <source>
        <dbReference type="RefSeq" id="XP_034246120.1"/>
    </source>
</evidence>
<keyword evidence="2" id="KW-1185">Reference proteome</keyword>
<dbReference type="AlphaFoldDB" id="A0A6P8Z757"/>
<evidence type="ECO:0000256" key="1">
    <source>
        <dbReference type="SAM" id="MobiDB-lite"/>
    </source>
</evidence>
<feature type="compositionally biased region" description="Low complexity" evidence="1">
    <location>
        <begin position="514"/>
        <end position="524"/>
    </location>
</feature>
<gene>
    <name evidence="3" type="primary">LOC117648063</name>
</gene>